<accession>A0ABZ0JXA0</accession>
<gene>
    <name evidence="1" type="ORF">RGE70_14285</name>
</gene>
<dbReference type="Proteomes" id="UP001529491">
    <property type="component" value="Chromosome"/>
</dbReference>
<reference evidence="1 2" key="1">
    <citation type="submission" date="2023-10" db="EMBL/GenBank/DDBJ databases">
        <title>Complete genome sequence of Shewanella sp. DAU334.</title>
        <authorList>
            <person name="Lee Y.-S."/>
            <person name="Jeong H.-R."/>
            <person name="Hwang E.-J."/>
            <person name="Choi Y.-L."/>
            <person name="Kim G.-D."/>
        </authorList>
    </citation>
    <scope>NUCLEOTIDE SEQUENCE [LARGE SCALE GENOMIC DNA]</scope>
    <source>
        <strain evidence="1 2">DAU334</strain>
    </source>
</reference>
<dbReference type="RefSeq" id="WP_310472115.1">
    <property type="nucleotide sequence ID" value="NZ_CP136522.1"/>
</dbReference>
<dbReference type="SUPFAM" id="SSF46894">
    <property type="entry name" value="C-terminal effector domain of the bipartite response regulators"/>
    <property type="match status" value="1"/>
</dbReference>
<evidence type="ECO:0000313" key="2">
    <source>
        <dbReference type="Proteomes" id="UP001529491"/>
    </source>
</evidence>
<dbReference type="InterPro" id="IPR016032">
    <property type="entry name" value="Sig_transdc_resp-reg_C-effctor"/>
</dbReference>
<organism evidence="1 2">
    <name type="scientific">Shewanella youngdeokensis</name>
    <dbReference type="NCBI Taxonomy" id="2999068"/>
    <lineage>
        <taxon>Bacteria</taxon>
        <taxon>Pseudomonadati</taxon>
        <taxon>Pseudomonadota</taxon>
        <taxon>Gammaproteobacteria</taxon>
        <taxon>Alteromonadales</taxon>
        <taxon>Shewanellaceae</taxon>
        <taxon>Shewanella</taxon>
    </lineage>
</organism>
<evidence type="ECO:0000313" key="1">
    <source>
        <dbReference type="EMBL" id="WOT04482.1"/>
    </source>
</evidence>
<dbReference type="EMBL" id="CP136522">
    <property type="protein sequence ID" value="WOT04482.1"/>
    <property type="molecule type" value="Genomic_DNA"/>
</dbReference>
<sequence>MQVSNLLLELSKTYGIKDAFFALDIKSEKFCNHFSKIKRTPSRNNMLSSSVNASKYSIENRRKWASSDPNVYTSLSSSKHHWDYSNWPNGKPSPQDLLVKYGYSNKISIETQCMLNPNWVGRFYFVTEEQGQILEPQFLREINSDLMDIHYMILSSSVNYLNPFMDYKVIKQSDVKILSMIAEGHNRESIAAGCYLTPRGVDYRTLQLKKKLCANNNSSLIKSAYENFLLD</sequence>
<evidence type="ECO:0008006" key="3">
    <source>
        <dbReference type="Google" id="ProtNLM"/>
    </source>
</evidence>
<proteinExistence type="predicted"/>
<name>A0ABZ0JXA0_9GAMM</name>
<protein>
    <recommendedName>
        <fullName evidence="3">HTH luxR-type domain-containing protein</fullName>
    </recommendedName>
</protein>
<keyword evidence="2" id="KW-1185">Reference proteome</keyword>